<feature type="domain" description="HTH cro/C1-type" evidence="1">
    <location>
        <begin position="16"/>
        <end position="63"/>
    </location>
</feature>
<dbReference type="Gene3D" id="1.10.260.40">
    <property type="entry name" value="lambda repressor-like DNA-binding domains"/>
    <property type="match status" value="1"/>
</dbReference>
<dbReference type="Pfam" id="PF12844">
    <property type="entry name" value="HTH_19"/>
    <property type="match status" value="1"/>
</dbReference>
<name>F0RWN3_SPHGB</name>
<dbReference type="HOGENOM" id="CLU_2095284_0_0_12"/>
<dbReference type="RefSeq" id="WP_013607513.1">
    <property type="nucleotide sequence ID" value="NC_015152.1"/>
</dbReference>
<evidence type="ECO:0000259" key="1">
    <source>
        <dbReference type="PROSITE" id="PS50943"/>
    </source>
</evidence>
<dbReference type="OrthoDB" id="3831186at2"/>
<dbReference type="SMART" id="SM00530">
    <property type="entry name" value="HTH_XRE"/>
    <property type="match status" value="1"/>
</dbReference>
<dbReference type="GO" id="GO:0003677">
    <property type="term" value="F:DNA binding"/>
    <property type="evidence" value="ECO:0007669"/>
    <property type="project" value="InterPro"/>
</dbReference>
<dbReference type="SUPFAM" id="SSF47413">
    <property type="entry name" value="lambda repressor-like DNA-binding domains"/>
    <property type="match status" value="1"/>
</dbReference>
<evidence type="ECO:0000313" key="2">
    <source>
        <dbReference type="EMBL" id="ADY13664.1"/>
    </source>
</evidence>
<proteinExistence type="predicted"/>
<protein>
    <submittedName>
        <fullName evidence="2">Helix-turn-helix domain protein</fullName>
    </submittedName>
</protein>
<organism evidence="2 3">
    <name type="scientific">Sphaerochaeta globosa (strain ATCC BAA-1886 / DSM 22777 / Buddy)</name>
    <name type="common">Spirochaeta sp. (strain Buddy)</name>
    <dbReference type="NCBI Taxonomy" id="158189"/>
    <lineage>
        <taxon>Bacteria</taxon>
        <taxon>Pseudomonadati</taxon>
        <taxon>Spirochaetota</taxon>
        <taxon>Spirochaetia</taxon>
        <taxon>Spirochaetales</taxon>
        <taxon>Sphaerochaetaceae</taxon>
        <taxon>Sphaerochaeta</taxon>
    </lineage>
</organism>
<reference evidence="3" key="1">
    <citation type="submission" date="2011-02" db="EMBL/GenBank/DDBJ databases">
        <title>Complete sequence of Spirochaeta sp. Buddy.</title>
        <authorList>
            <person name="Lucas S."/>
            <person name="Copeland A."/>
            <person name="Lapidus A."/>
            <person name="Cheng J.-F."/>
            <person name="Goodwin L."/>
            <person name="Pitluck S."/>
            <person name="Zeytun A."/>
            <person name="Detter J.C."/>
            <person name="Han C."/>
            <person name="Tapia R."/>
            <person name="Land M."/>
            <person name="Hauser L."/>
            <person name="Kyrpides N."/>
            <person name="Ivanova N."/>
            <person name="Mikhailova N."/>
            <person name="Pagani I."/>
            <person name="Ritalahti K.M."/>
            <person name="Loeffler F.E."/>
            <person name="Woyke T."/>
        </authorList>
    </citation>
    <scope>NUCLEOTIDE SEQUENCE [LARGE SCALE GENOMIC DNA]</scope>
    <source>
        <strain evidence="3">ATCC BAA-1886 / DSM 22777 / Buddy</strain>
    </source>
</reference>
<accession>F0RWN3</accession>
<dbReference type="CDD" id="cd00093">
    <property type="entry name" value="HTH_XRE"/>
    <property type="match status" value="1"/>
</dbReference>
<dbReference type="InterPro" id="IPR001387">
    <property type="entry name" value="Cro/C1-type_HTH"/>
</dbReference>
<keyword evidence="3" id="KW-1185">Reference proteome</keyword>
<dbReference type="PROSITE" id="PS50943">
    <property type="entry name" value="HTH_CROC1"/>
    <property type="match status" value="1"/>
</dbReference>
<dbReference type="Proteomes" id="UP000008466">
    <property type="component" value="Chromosome"/>
</dbReference>
<dbReference type="KEGG" id="sbu:SpiBuddy_1840"/>
<sequence length="119" mass="13241">METTFWDRLQGLLGIHRITQAELSKELDLSPSYISASIGRGASPRADFAYKVAKYFGVSLKWLISGEDEDAIDAKFAVAIKNDRIMEIAYLLTKCPENVVAMIENFVAYAASNQKTFGK</sequence>
<dbReference type="InterPro" id="IPR010982">
    <property type="entry name" value="Lambda_DNA-bd_dom_sf"/>
</dbReference>
<gene>
    <name evidence="2" type="ordered locus">SpiBuddy_1840</name>
</gene>
<evidence type="ECO:0000313" key="3">
    <source>
        <dbReference type="Proteomes" id="UP000008466"/>
    </source>
</evidence>
<dbReference type="EMBL" id="CP002541">
    <property type="protein sequence ID" value="ADY13664.1"/>
    <property type="molecule type" value="Genomic_DNA"/>
</dbReference>
<dbReference type="AlphaFoldDB" id="F0RWN3"/>